<evidence type="ECO:0000256" key="4">
    <source>
        <dbReference type="PROSITE-ProRule" id="PRU00024"/>
    </source>
</evidence>
<evidence type="ECO:0000313" key="8">
    <source>
        <dbReference type="EMBL" id="CAI8034529.1"/>
    </source>
</evidence>
<evidence type="ECO:0000259" key="7">
    <source>
        <dbReference type="PROSITE" id="PS50119"/>
    </source>
</evidence>
<organism evidence="8 9">
    <name type="scientific">Geodia barretti</name>
    <name type="common">Barrett's horny sponge</name>
    <dbReference type="NCBI Taxonomy" id="519541"/>
    <lineage>
        <taxon>Eukaryota</taxon>
        <taxon>Metazoa</taxon>
        <taxon>Porifera</taxon>
        <taxon>Demospongiae</taxon>
        <taxon>Heteroscleromorpha</taxon>
        <taxon>Tetractinellida</taxon>
        <taxon>Astrophorina</taxon>
        <taxon>Geodiidae</taxon>
        <taxon>Geodia</taxon>
    </lineage>
</organism>
<protein>
    <submittedName>
        <fullName evidence="8">Tripartite motif-containing protein 2</fullName>
    </submittedName>
</protein>
<feature type="coiled-coil region" evidence="5">
    <location>
        <begin position="214"/>
        <end position="241"/>
    </location>
</feature>
<evidence type="ECO:0000259" key="6">
    <source>
        <dbReference type="PROSITE" id="PS50089"/>
    </source>
</evidence>
<dbReference type="InterPro" id="IPR047153">
    <property type="entry name" value="TRIM45/56/19-like"/>
</dbReference>
<dbReference type="AlphaFoldDB" id="A0AA35SRV3"/>
<dbReference type="Pfam" id="PF00643">
    <property type="entry name" value="zf-B_box"/>
    <property type="match status" value="1"/>
</dbReference>
<evidence type="ECO:0000256" key="1">
    <source>
        <dbReference type="ARBA" id="ARBA00022723"/>
    </source>
</evidence>
<feature type="domain" description="RING-type" evidence="6">
    <location>
        <begin position="27"/>
        <end position="69"/>
    </location>
</feature>
<accession>A0AA35SRV3</accession>
<dbReference type="InterPro" id="IPR017907">
    <property type="entry name" value="Znf_RING_CS"/>
</dbReference>
<dbReference type="EMBL" id="CASHTH010002737">
    <property type="protein sequence ID" value="CAI8034529.1"/>
    <property type="molecule type" value="Genomic_DNA"/>
</dbReference>
<dbReference type="PANTHER" id="PTHR25462">
    <property type="entry name" value="BONUS, ISOFORM C-RELATED"/>
    <property type="match status" value="1"/>
</dbReference>
<dbReference type="SMART" id="SM00336">
    <property type="entry name" value="BBOX"/>
    <property type="match status" value="2"/>
</dbReference>
<reference evidence="8" key="1">
    <citation type="submission" date="2023-03" db="EMBL/GenBank/DDBJ databases">
        <authorList>
            <person name="Steffen K."/>
            <person name="Cardenas P."/>
        </authorList>
    </citation>
    <scope>NUCLEOTIDE SEQUENCE</scope>
</reference>
<feature type="domain" description="B box-type" evidence="7">
    <location>
        <begin position="156"/>
        <end position="196"/>
    </location>
</feature>
<keyword evidence="9" id="KW-1185">Reference proteome</keyword>
<dbReference type="InterPro" id="IPR013083">
    <property type="entry name" value="Znf_RING/FYVE/PHD"/>
</dbReference>
<dbReference type="Proteomes" id="UP001174909">
    <property type="component" value="Unassembled WGS sequence"/>
</dbReference>
<dbReference type="InterPro" id="IPR001841">
    <property type="entry name" value="Znf_RING"/>
</dbReference>
<dbReference type="InterPro" id="IPR000315">
    <property type="entry name" value="Znf_B-box"/>
</dbReference>
<keyword evidence="2 4" id="KW-0863">Zinc-finger</keyword>
<dbReference type="Gene3D" id="3.30.160.60">
    <property type="entry name" value="Classic Zinc Finger"/>
    <property type="match status" value="1"/>
</dbReference>
<evidence type="ECO:0000313" key="9">
    <source>
        <dbReference type="Proteomes" id="UP001174909"/>
    </source>
</evidence>
<dbReference type="SMART" id="SM00184">
    <property type="entry name" value="RING"/>
    <property type="match status" value="1"/>
</dbReference>
<dbReference type="PROSITE" id="PS00518">
    <property type="entry name" value="ZF_RING_1"/>
    <property type="match status" value="1"/>
</dbReference>
<dbReference type="Gene3D" id="3.30.40.10">
    <property type="entry name" value="Zinc/RING finger domain, C3HC4 (zinc finger)"/>
    <property type="match status" value="1"/>
</dbReference>
<name>A0AA35SRV3_GEOBA</name>
<keyword evidence="5" id="KW-0175">Coiled coil</keyword>
<evidence type="ECO:0000256" key="2">
    <source>
        <dbReference type="ARBA" id="ARBA00022771"/>
    </source>
</evidence>
<dbReference type="SUPFAM" id="SSF57850">
    <property type="entry name" value="RING/U-box"/>
    <property type="match status" value="1"/>
</dbReference>
<keyword evidence="1" id="KW-0479">Metal-binding</keyword>
<dbReference type="SUPFAM" id="SSF57845">
    <property type="entry name" value="B-box zinc-binding domain"/>
    <property type="match status" value="1"/>
</dbReference>
<dbReference type="Pfam" id="PF13920">
    <property type="entry name" value="zf-C3HC4_3"/>
    <property type="match status" value="1"/>
</dbReference>
<dbReference type="PANTHER" id="PTHR25462:SF296">
    <property type="entry name" value="MEIOTIC P26, ISOFORM F"/>
    <property type="match status" value="1"/>
</dbReference>
<dbReference type="GO" id="GO:0008270">
    <property type="term" value="F:zinc ion binding"/>
    <property type="evidence" value="ECO:0007669"/>
    <property type="project" value="UniProtKB-KW"/>
</dbReference>
<dbReference type="PROSITE" id="PS50119">
    <property type="entry name" value="ZF_BBOX"/>
    <property type="match status" value="1"/>
</dbReference>
<keyword evidence="3" id="KW-0862">Zinc</keyword>
<comment type="caution">
    <text evidence="8">The sequence shown here is derived from an EMBL/GenBank/DDBJ whole genome shotgun (WGS) entry which is preliminary data.</text>
</comment>
<gene>
    <name evidence="8" type="ORF">GBAR_LOCUS19430</name>
</gene>
<evidence type="ECO:0000256" key="3">
    <source>
        <dbReference type="ARBA" id="ARBA00022833"/>
    </source>
</evidence>
<dbReference type="PROSITE" id="PS50089">
    <property type="entry name" value="ZF_RING_2"/>
    <property type="match status" value="1"/>
</dbReference>
<evidence type="ECO:0000256" key="5">
    <source>
        <dbReference type="SAM" id="Coils"/>
    </source>
</evidence>
<proteinExistence type="predicted"/>
<sequence length="311" mass="34769">MAQTVAQTESKTSFNKTLKDLEAEITCLVCQSHYSDAKLLPCMHYYCRQCVEKLSKCAVGKSFPCPECREDTFLPSDGVNGLKSAFFVERMKDLFAKMSTEEGTTERTPCEVCKGKATLFCRDCALFYCSSKCLTGCKEHHVFHLEKGDASGTSVDPYPICPEHGDHVTVYCFTCETAVCRDCIVSGHSGHTFNALKTCALEKRRNICSSLIPLHKTQSDILDAQKKVNETEKEIERQSVAVTRSIHETFAELKSILEQREVELESLAMAFVKEKKDALGEQMKELQVTGTEIESLVNFAESIIEYVSDQG</sequence>